<sequence>DIKDDQMINWLLEFRSSIMYLTKDFEQLISILLRLQWLNRSQTVVEEYLAFLGNLVSAQTVFLRPCLSMIVSYFVPPRVVIKEGDVDVSDSDDEDDSKTPWFLMPILVEKFPFVRKSERTLECYVHNLLRISVYFPNLRHEILELVIEKLLKLDVNASRQDIEDAEEAAIQTGSGPDATEGLFNMDEDEDTERDTKADQQRLDHMVHPVAERLDILLSLLLSYIKDVCYVDGKVDNNKTKDLYRDLITIFDKLLLPTHASCHVQFFMFYLCSFKLGFAEAFLEHLWKKLQDPNNPAIIRQAAGNYIGSFLARAKFIPLITVKSCLDLLVNWLHIYLNNQDSGAKAFCDVALHGPFYSACQAVFYTFVFRHKQLLSGNLKEGLRYLQSLNFERIVMSQLNPLKICLPSVVNFFAAITSKYQLVFCYTIIERNNRQMLPVIRNTAGGDSVQTCTNPLDTFFPFDPCEVVEDEDDDFLKGEVGITPSSFDTHFRSPASSVGSPPALYLPDQSPLITRVCD</sequence>
<accession>A0A8C0LDQ5</accession>
<dbReference type="GO" id="GO:0001181">
    <property type="term" value="F:RNA polymerase I general transcription initiation factor activity"/>
    <property type="evidence" value="ECO:0007669"/>
    <property type="project" value="InterPro"/>
</dbReference>
<proteinExistence type="inferred from homology"/>
<organism evidence="2 3">
    <name type="scientific">Canis lupus dingo</name>
    <name type="common">dingo</name>
    <dbReference type="NCBI Taxonomy" id="286419"/>
    <lineage>
        <taxon>Eukaryota</taxon>
        <taxon>Metazoa</taxon>
        <taxon>Chordata</taxon>
        <taxon>Craniata</taxon>
        <taxon>Vertebrata</taxon>
        <taxon>Euteleostomi</taxon>
        <taxon>Mammalia</taxon>
        <taxon>Eutheria</taxon>
        <taxon>Laurasiatheria</taxon>
        <taxon>Carnivora</taxon>
        <taxon>Caniformia</taxon>
        <taxon>Canidae</taxon>
        <taxon>Canis</taxon>
    </lineage>
</organism>
<keyword evidence="3" id="KW-1185">Reference proteome</keyword>
<evidence type="ECO:0000256" key="1">
    <source>
        <dbReference type="ARBA" id="ARBA00010098"/>
    </source>
</evidence>
<dbReference type="GO" id="GO:0005634">
    <property type="term" value="C:nucleus"/>
    <property type="evidence" value="ECO:0007669"/>
    <property type="project" value="TreeGrafter"/>
</dbReference>
<comment type="similarity">
    <text evidence="1">Belongs to the RRN3 family.</text>
</comment>
<dbReference type="Proteomes" id="UP000694391">
    <property type="component" value="Unplaced"/>
</dbReference>
<dbReference type="GO" id="GO:0006361">
    <property type="term" value="P:transcription initiation at RNA polymerase I promoter"/>
    <property type="evidence" value="ECO:0007669"/>
    <property type="project" value="InterPro"/>
</dbReference>
<dbReference type="AlphaFoldDB" id="A0A8C0LDQ5"/>
<dbReference type="GeneTree" id="ENSGT00390000001488"/>
<gene>
    <name evidence="2" type="primary">RRN3</name>
</gene>
<dbReference type="InterPro" id="IPR007991">
    <property type="entry name" value="RNA_pol_I_trans_ini_fac_RRN3"/>
</dbReference>
<dbReference type="PANTHER" id="PTHR12790">
    <property type="entry name" value="TRANSCRIPTION INITIATION FACTOR IA RRN3"/>
    <property type="match status" value="1"/>
</dbReference>
<reference evidence="2" key="2">
    <citation type="submission" date="2025-09" db="UniProtKB">
        <authorList>
            <consortium name="Ensembl"/>
        </authorList>
    </citation>
    <scope>IDENTIFICATION</scope>
</reference>
<protein>
    <submittedName>
        <fullName evidence="2">RRN3 homolog, RNA polymerase I transcription factor</fullName>
    </submittedName>
</protein>
<reference evidence="2" key="1">
    <citation type="submission" date="2025-08" db="UniProtKB">
        <authorList>
            <consortium name="Ensembl"/>
        </authorList>
    </citation>
    <scope>IDENTIFICATION</scope>
</reference>
<dbReference type="GO" id="GO:0001042">
    <property type="term" value="F:RNA polymerase I core binding"/>
    <property type="evidence" value="ECO:0007669"/>
    <property type="project" value="TreeGrafter"/>
</dbReference>
<name>A0A8C0LDQ5_CANLU</name>
<dbReference type="Pfam" id="PF05327">
    <property type="entry name" value="RRN3"/>
    <property type="match status" value="1"/>
</dbReference>
<evidence type="ECO:0000313" key="3">
    <source>
        <dbReference type="Proteomes" id="UP000694391"/>
    </source>
</evidence>
<dbReference type="Ensembl" id="ENSCAFT00020035667.1">
    <property type="protein sequence ID" value="ENSCAFP00020030896.1"/>
    <property type="gene ID" value="ENSCAFG00020023991.1"/>
</dbReference>
<evidence type="ECO:0000313" key="2">
    <source>
        <dbReference type="Ensembl" id="ENSCAFP00020030896.1"/>
    </source>
</evidence>
<dbReference type="PANTHER" id="PTHR12790:SF0">
    <property type="entry name" value="RNA POLYMERASE I-SPECIFIC TRANSCRIPTION INITIATION FACTOR RRN3-RELATED"/>
    <property type="match status" value="1"/>
</dbReference>